<dbReference type="Proteomes" id="UP000243547">
    <property type="component" value="Unassembled WGS sequence"/>
</dbReference>
<sequence>MDIVKYKEKLLNLKKELENNSINQVVGFKDSIGELSLIDNHPADIGDELFERSKDLSIRENNQMILEKVNKALDKIAKGTFGICDSCLKEIERERLEIIPYASECTKCNKGKEGNFRKRPIEEEVLGIPFSRSYNGEGQTAYDGEDSWQDENNLLVN</sequence>
<dbReference type="SUPFAM" id="SSF57716">
    <property type="entry name" value="Glucocorticoid receptor-like (DNA-binding domain)"/>
    <property type="match status" value="1"/>
</dbReference>
<gene>
    <name evidence="2" type="ORF">SAMN02745227_00233</name>
</gene>
<organism evidence="2 3">
    <name type="scientific">Anaerobranca californiensis DSM 14826</name>
    <dbReference type="NCBI Taxonomy" id="1120989"/>
    <lineage>
        <taxon>Bacteria</taxon>
        <taxon>Bacillati</taxon>
        <taxon>Bacillota</taxon>
        <taxon>Clostridia</taxon>
        <taxon>Eubacteriales</taxon>
        <taxon>Proteinivoracaceae</taxon>
        <taxon>Anaerobranca</taxon>
    </lineage>
</organism>
<dbReference type="OrthoDB" id="9811543at2"/>
<dbReference type="InterPro" id="IPR020458">
    <property type="entry name" value="Znf_DskA_TraR_CS"/>
</dbReference>
<evidence type="ECO:0000313" key="2">
    <source>
        <dbReference type="EMBL" id="SHJ61797.1"/>
    </source>
</evidence>
<proteinExistence type="predicted"/>
<dbReference type="AlphaFoldDB" id="A0A1M6KS73"/>
<protein>
    <submittedName>
        <fullName evidence="2">Regulatory protein, yteA family</fullName>
    </submittedName>
</protein>
<dbReference type="InterPro" id="IPR014240">
    <property type="entry name" value="YteA"/>
</dbReference>
<dbReference type="Gene3D" id="1.20.120.910">
    <property type="entry name" value="DksA, coiled-coil domain"/>
    <property type="match status" value="1"/>
</dbReference>
<dbReference type="STRING" id="1120989.SAMN02745227_00233"/>
<keyword evidence="3" id="KW-1185">Reference proteome</keyword>
<dbReference type="SUPFAM" id="SSF109635">
    <property type="entry name" value="DnaK suppressor protein DksA, alpha-hairpin domain"/>
    <property type="match status" value="1"/>
</dbReference>
<reference evidence="3" key="1">
    <citation type="submission" date="2016-11" db="EMBL/GenBank/DDBJ databases">
        <authorList>
            <person name="Varghese N."/>
            <person name="Submissions S."/>
        </authorList>
    </citation>
    <scope>NUCLEOTIDE SEQUENCE [LARGE SCALE GENOMIC DNA]</scope>
    <source>
        <strain evidence="3">DSM 14826</strain>
    </source>
</reference>
<dbReference type="InterPro" id="IPR037187">
    <property type="entry name" value="DnaK_N"/>
</dbReference>
<name>A0A1M6KS73_9FIRM</name>
<dbReference type="EMBL" id="FRAI01000005">
    <property type="protein sequence ID" value="SHJ61797.1"/>
    <property type="molecule type" value="Genomic_DNA"/>
</dbReference>
<feature type="zinc finger region" description="dksA C4-type" evidence="1">
    <location>
        <begin position="84"/>
        <end position="108"/>
    </location>
</feature>
<dbReference type="NCBIfam" id="TIGR02890">
    <property type="entry name" value="bacill_yteA"/>
    <property type="match status" value="1"/>
</dbReference>
<dbReference type="PROSITE" id="PS51128">
    <property type="entry name" value="ZF_DKSA_2"/>
    <property type="match status" value="1"/>
</dbReference>
<dbReference type="PANTHER" id="PTHR33823:SF4">
    <property type="entry name" value="GENERAL STRESS PROTEIN 16O"/>
    <property type="match status" value="1"/>
</dbReference>
<dbReference type="PROSITE" id="PS01102">
    <property type="entry name" value="ZF_DKSA_1"/>
    <property type="match status" value="1"/>
</dbReference>
<evidence type="ECO:0000256" key="1">
    <source>
        <dbReference type="PROSITE-ProRule" id="PRU00510"/>
    </source>
</evidence>
<accession>A0A1M6KS73</accession>
<dbReference type="RefSeq" id="WP_072905526.1">
    <property type="nucleotide sequence ID" value="NZ_FRAI01000005.1"/>
</dbReference>
<evidence type="ECO:0000313" key="3">
    <source>
        <dbReference type="Proteomes" id="UP000243547"/>
    </source>
</evidence>
<dbReference type="PANTHER" id="PTHR33823">
    <property type="entry name" value="RNA POLYMERASE-BINDING TRANSCRIPTION FACTOR DKSA-RELATED"/>
    <property type="match status" value="1"/>
</dbReference>